<dbReference type="AlphaFoldDB" id="A0A1W1W6A5"/>
<sequence>MGKVIVFPTTTHSAPIRIGHHVFRIRKNSPLDHLYTRALPLIKKLQAMALQ</sequence>
<gene>
    <name evidence="1" type="ORF">SAMN00768000_0098</name>
</gene>
<name>A0A1W1W6A5_SULTA</name>
<dbReference type="EMBL" id="FWWY01000001">
    <property type="protein sequence ID" value="SMC01806.1"/>
    <property type="molecule type" value="Genomic_DNA"/>
</dbReference>
<evidence type="ECO:0000313" key="1">
    <source>
        <dbReference type="EMBL" id="SMC01806.1"/>
    </source>
</evidence>
<protein>
    <submittedName>
        <fullName evidence="1">Uncharacterized protein</fullName>
    </submittedName>
</protein>
<proteinExistence type="predicted"/>
<reference evidence="2" key="1">
    <citation type="submission" date="2017-04" db="EMBL/GenBank/DDBJ databases">
        <authorList>
            <person name="Varghese N."/>
            <person name="Submissions S."/>
        </authorList>
    </citation>
    <scope>NUCLEOTIDE SEQUENCE [LARGE SCALE GENOMIC DNA]</scope>
    <source>
        <strain evidence="2">DSM 9293</strain>
    </source>
</reference>
<accession>A0A1W1W6A5</accession>
<organism evidence="1 2">
    <name type="scientific">Sulfobacillus thermosulfidooxidans (strain DSM 9293 / VKM B-1269 / AT-1)</name>
    <dbReference type="NCBI Taxonomy" id="929705"/>
    <lineage>
        <taxon>Bacteria</taxon>
        <taxon>Bacillati</taxon>
        <taxon>Bacillota</taxon>
        <taxon>Clostridia</taxon>
        <taxon>Eubacteriales</taxon>
        <taxon>Clostridiales Family XVII. Incertae Sedis</taxon>
        <taxon>Sulfobacillus</taxon>
    </lineage>
</organism>
<evidence type="ECO:0000313" key="2">
    <source>
        <dbReference type="Proteomes" id="UP000192660"/>
    </source>
</evidence>
<dbReference type="Proteomes" id="UP000192660">
    <property type="component" value="Unassembled WGS sequence"/>
</dbReference>
<keyword evidence="2" id="KW-1185">Reference proteome</keyword>